<dbReference type="Pfam" id="PF00112">
    <property type="entry name" value="Peptidase_C1"/>
    <property type="match status" value="1"/>
</dbReference>
<keyword evidence="11" id="KW-1185">Reference proteome</keyword>
<evidence type="ECO:0000256" key="2">
    <source>
        <dbReference type="ARBA" id="ARBA00022670"/>
    </source>
</evidence>
<keyword evidence="6" id="KW-0865">Zymogen</keyword>
<keyword evidence="2" id="KW-0645">Protease</keyword>
<dbReference type="Gene3D" id="3.90.70.10">
    <property type="entry name" value="Cysteine proteinases"/>
    <property type="match status" value="1"/>
</dbReference>
<dbReference type="FunFam" id="3.90.70.10:FF:000031">
    <property type="entry name" value="Cathepsin B"/>
    <property type="match status" value="1"/>
</dbReference>
<comment type="similarity">
    <text evidence="1">Belongs to the peptidase C1 family.</text>
</comment>
<evidence type="ECO:0000259" key="9">
    <source>
        <dbReference type="SMART" id="SM00645"/>
    </source>
</evidence>
<keyword evidence="7" id="KW-1015">Disulfide bond</keyword>
<evidence type="ECO:0000256" key="6">
    <source>
        <dbReference type="ARBA" id="ARBA00023145"/>
    </source>
</evidence>
<dbReference type="GO" id="GO:0004197">
    <property type="term" value="F:cysteine-type endopeptidase activity"/>
    <property type="evidence" value="ECO:0007669"/>
    <property type="project" value="InterPro"/>
</dbReference>
<feature type="chain" id="PRO_5035593037" description="Peptidase C1A papain C-terminal domain-containing protein" evidence="8">
    <location>
        <begin position="20"/>
        <end position="332"/>
    </location>
</feature>
<keyword evidence="4" id="KW-0378">Hydrolase</keyword>
<dbReference type="Pfam" id="PF08127">
    <property type="entry name" value="Propeptide_C1"/>
    <property type="match status" value="1"/>
</dbReference>
<dbReference type="PRINTS" id="PR00705">
    <property type="entry name" value="PAPAIN"/>
</dbReference>
<evidence type="ECO:0000313" key="11">
    <source>
        <dbReference type="Proteomes" id="UP000759131"/>
    </source>
</evidence>
<dbReference type="SMART" id="SM00645">
    <property type="entry name" value="Pept_C1"/>
    <property type="match status" value="1"/>
</dbReference>
<dbReference type="InterPro" id="IPR025661">
    <property type="entry name" value="Pept_asp_AS"/>
</dbReference>
<dbReference type="InterPro" id="IPR025660">
    <property type="entry name" value="Pept_his_AS"/>
</dbReference>
<dbReference type="InterPro" id="IPR000668">
    <property type="entry name" value="Peptidase_C1A_C"/>
</dbReference>
<dbReference type="InterPro" id="IPR000169">
    <property type="entry name" value="Pept_cys_AS"/>
</dbReference>
<dbReference type="OrthoDB" id="640249at2759"/>
<sequence>MGKLTLIAILLACVAVSLQSPTKQVDQMVDYINNLGTTWRAEKQFDDSYSLDYIKGLMGVPALTGRAFGSTPAYDPELEIPNTFDARTQWPTCASIKEVRDQGSCGSCWAFATVEAISDRICIASQGKQQVEVSAENLVACCNACGNGCRGGWPEQAWSYYERTGLVSGGLYDSHVGCQPYSINACEHHVSGHLPPCDKELRPTPKCQHTCEAGYNGTYAKDLHFGKSSYGFSNENQALQQDIMKNGPVVSTFQVFEDFLTYKSGVYHHVSGASAGFHAVKIIGWGVESGVDYWLVANSWNPDWGNKGFFKIRRGKDDCGFEGSISAGLPKL</sequence>
<proteinExistence type="inferred from homology"/>
<dbReference type="Proteomes" id="UP000759131">
    <property type="component" value="Unassembled WGS sequence"/>
</dbReference>
<accession>A0A7R9Q072</accession>
<dbReference type="InterPro" id="IPR038765">
    <property type="entry name" value="Papain-like_cys_pep_sf"/>
</dbReference>
<organism evidence="10">
    <name type="scientific">Medioppia subpectinata</name>
    <dbReference type="NCBI Taxonomy" id="1979941"/>
    <lineage>
        <taxon>Eukaryota</taxon>
        <taxon>Metazoa</taxon>
        <taxon>Ecdysozoa</taxon>
        <taxon>Arthropoda</taxon>
        <taxon>Chelicerata</taxon>
        <taxon>Arachnida</taxon>
        <taxon>Acari</taxon>
        <taxon>Acariformes</taxon>
        <taxon>Sarcoptiformes</taxon>
        <taxon>Oribatida</taxon>
        <taxon>Brachypylina</taxon>
        <taxon>Oppioidea</taxon>
        <taxon>Oppiidae</taxon>
        <taxon>Medioppia</taxon>
    </lineage>
</organism>
<protein>
    <recommendedName>
        <fullName evidence="9">Peptidase C1A papain C-terminal domain-containing protein</fullName>
    </recommendedName>
</protein>
<dbReference type="PROSITE" id="PS00640">
    <property type="entry name" value="THIOL_PROTEASE_ASN"/>
    <property type="match status" value="1"/>
</dbReference>
<reference evidence="10" key="1">
    <citation type="submission" date="2020-11" db="EMBL/GenBank/DDBJ databases">
        <authorList>
            <person name="Tran Van P."/>
        </authorList>
    </citation>
    <scope>NUCLEOTIDE SEQUENCE</scope>
</reference>
<dbReference type="InterPro" id="IPR012599">
    <property type="entry name" value="Propeptide_C1A"/>
</dbReference>
<evidence type="ECO:0000256" key="5">
    <source>
        <dbReference type="ARBA" id="ARBA00022807"/>
    </source>
</evidence>
<gene>
    <name evidence="10" type="ORF">OSB1V03_LOCUS7778</name>
</gene>
<keyword evidence="3 8" id="KW-0732">Signal</keyword>
<dbReference type="EMBL" id="OC859225">
    <property type="protein sequence ID" value="CAD7627351.1"/>
    <property type="molecule type" value="Genomic_DNA"/>
</dbReference>
<dbReference type="GO" id="GO:0006508">
    <property type="term" value="P:proteolysis"/>
    <property type="evidence" value="ECO:0007669"/>
    <property type="project" value="UniProtKB-KW"/>
</dbReference>
<dbReference type="CDD" id="cd02620">
    <property type="entry name" value="Peptidase_C1A_CathepsinB"/>
    <property type="match status" value="1"/>
</dbReference>
<evidence type="ECO:0000256" key="1">
    <source>
        <dbReference type="ARBA" id="ARBA00008455"/>
    </source>
</evidence>
<dbReference type="AlphaFoldDB" id="A0A7R9Q072"/>
<dbReference type="PANTHER" id="PTHR12411">
    <property type="entry name" value="CYSTEINE PROTEASE FAMILY C1-RELATED"/>
    <property type="match status" value="1"/>
</dbReference>
<evidence type="ECO:0000256" key="8">
    <source>
        <dbReference type="SAM" id="SignalP"/>
    </source>
</evidence>
<evidence type="ECO:0000256" key="7">
    <source>
        <dbReference type="ARBA" id="ARBA00023157"/>
    </source>
</evidence>
<evidence type="ECO:0000256" key="3">
    <source>
        <dbReference type="ARBA" id="ARBA00022729"/>
    </source>
</evidence>
<name>A0A7R9Q072_9ACAR</name>
<evidence type="ECO:0000313" key="10">
    <source>
        <dbReference type="EMBL" id="CAD7627351.1"/>
    </source>
</evidence>
<evidence type="ECO:0000256" key="4">
    <source>
        <dbReference type="ARBA" id="ARBA00022801"/>
    </source>
</evidence>
<feature type="domain" description="Peptidase C1A papain C-terminal" evidence="9">
    <location>
        <begin position="80"/>
        <end position="329"/>
    </location>
</feature>
<dbReference type="EMBL" id="CAJPIZ010004650">
    <property type="protein sequence ID" value="CAG2107781.1"/>
    <property type="molecule type" value="Genomic_DNA"/>
</dbReference>
<dbReference type="SUPFAM" id="SSF54001">
    <property type="entry name" value="Cysteine proteinases"/>
    <property type="match status" value="1"/>
</dbReference>
<dbReference type="InterPro" id="IPR013128">
    <property type="entry name" value="Peptidase_C1A"/>
</dbReference>
<keyword evidence="5" id="KW-0788">Thiol protease</keyword>
<dbReference type="PROSITE" id="PS00639">
    <property type="entry name" value="THIOL_PROTEASE_HIS"/>
    <property type="match status" value="1"/>
</dbReference>
<dbReference type="PROSITE" id="PS00139">
    <property type="entry name" value="THIOL_PROTEASE_CYS"/>
    <property type="match status" value="1"/>
</dbReference>
<feature type="signal peptide" evidence="8">
    <location>
        <begin position="1"/>
        <end position="19"/>
    </location>
</feature>